<evidence type="ECO:0000259" key="11">
    <source>
        <dbReference type="Pfam" id="PF00108"/>
    </source>
</evidence>
<evidence type="ECO:0000256" key="10">
    <source>
        <dbReference type="RuleBase" id="RU003557"/>
    </source>
</evidence>
<dbReference type="SUPFAM" id="SSF53901">
    <property type="entry name" value="Thiolase-like"/>
    <property type="match status" value="2"/>
</dbReference>
<dbReference type="EC" id="2.3.1.9" evidence="3"/>
<feature type="domain" description="Thiolase N-terminal" evidence="11">
    <location>
        <begin position="4"/>
        <end position="261"/>
    </location>
</feature>
<protein>
    <recommendedName>
        <fullName evidence="7">Acetyl-CoA acetyltransferase</fullName>
        <ecNumber evidence="3">2.3.1.9</ecNumber>
    </recommendedName>
    <alternativeName>
        <fullName evidence="6">Acetoacetyl-CoA thiolase</fullName>
    </alternativeName>
</protein>
<dbReference type="Gene3D" id="3.40.47.10">
    <property type="match status" value="2"/>
</dbReference>
<reference evidence="13" key="1">
    <citation type="submission" date="2021-02" db="EMBL/GenBank/DDBJ databases">
        <title>Abyssanaerobacter marinus gen.nov., sp., nov, anaerobic bacterium isolated from the Onnuri vent field of Indian Ocean and suggestion of Mogibacteriaceae fam. nov., and proposal of reclassification of ambiguous this family's genus member.</title>
        <authorList>
            <person name="Kim Y.J."/>
            <person name="Yang J.-A."/>
        </authorList>
    </citation>
    <scope>NUCLEOTIDE SEQUENCE</scope>
    <source>
        <strain evidence="13">DSM 2634</strain>
    </source>
</reference>
<comment type="subcellular location">
    <subcellularLocation>
        <location evidence="1">Cytoplasm</location>
    </subcellularLocation>
</comment>
<evidence type="ECO:0000256" key="8">
    <source>
        <dbReference type="ARBA" id="ARBA00051550"/>
    </source>
</evidence>
<dbReference type="PANTHER" id="PTHR18919">
    <property type="entry name" value="ACETYL-COA C-ACYLTRANSFERASE"/>
    <property type="match status" value="1"/>
</dbReference>
<comment type="catalytic activity">
    <reaction evidence="8">
        <text>2 acetyl-CoA = acetoacetyl-CoA + CoA</text>
        <dbReference type="Rhea" id="RHEA:21036"/>
        <dbReference type="ChEBI" id="CHEBI:57286"/>
        <dbReference type="ChEBI" id="CHEBI:57287"/>
        <dbReference type="ChEBI" id="CHEBI:57288"/>
        <dbReference type="EC" id="2.3.1.9"/>
    </reaction>
</comment>
<dbReference type="InterPro" id="IPR020617">
    <property type="entry name" value="Thiolase_C"/>
</dbReference>
<feature type="domain" description="Thiolase C-terminal" evidence="12">
    <location>
        <begin position="270"/>
        <end position="390"/>
    </location>
</feature>
<keyword evidence="4 10" id="KW-0808">Transferase</keyword>
<dbReference type="PANTHER" id="PTHR18919:SF107">
    <property type="entry name" value="ACETYL-COA ACETYLTRANSFERASE, CYTOSOLIC"/>
    <property type="match status" value="1"/>
</dbReference>
<evidence type="ECO:0000256" key="1">
    <source>
        <dbReference type="ARBA" id="ARBA00004496"/>
    </source>
</evidence>
<dbReference type="InterPro" id="IPR016039">
    <property type="entry name" value="Thiolase-like"/>
</dbReference>
<dbReference type="GO" id="GO:0005737">
    <property type="term" value="C:cytoplasm"/>
    <property type="evidence" value="ECO:0007669"/>
    <property type="project" value="UniProtKB-SubCell"/>
</dbReference>
<evidence type="ECO:0000259" key="12">
    <source>
        <dbReference type="Pfam" id="PF02803"/>
    </source>
</evidence>
<organism evidence="13 14">
    <name type="scientific">Clostridium aminobutyricum</name>
    <dbReference type="NCBI Taxonomy" id="33953"/>
    <lineage>
        <taxon>Bacteria</taxon>
        <taxon>Bacillati</taxon>
        <taxon>Bacillota</taxon>
        <taxon>Clostridia</taxon>
        <taxon>Eubacteriales</taxon>
        <taxon>Clostridiaceae</taxon>
        <taxon>Clostridium</taxon>
    </lineage>
</organism>
<evidence type="ECO:0000256" key="7">
    <source>
        <dbReference type="ARBA" id="ARBA00044137"/>
    </source>
</evidence>
<dbReference type="InterPro" id="IPR020610">
    <property type="entry name" value="Thiolase_AS"/>
</dbReference>
<dbReference type="InterPro" id="IPR020616">
    <property type="entry name" value="Thiolase_N"/>
</dbReference>
<dbReference type="PROSITE" id="PS00099">
    <property type="entry name" value="THIOLASE_3"/>
    <property type="match status" value="1"/>
</dbReference>
<evidence type="ECO:0000256" key="9">
    <source>
        <dbReference type="PIRSR" id="PIRSR000429-1"/>
    </source>
</evidence>
<dbReference type="Pfam" id="PF00108">
    <property type="entry name" value="Thiolase_N"/>
    <property type="match status" value="1"/>
</dbReference>
<feature type="active site" description="Proton acceptor" evidence="9">
    <location>
        <position position="378"/>
    </location>
</feature>
<dbReference type="EMBL" id="JAFJZZ010000006">
    <property type="protein sequence ID" value="MBN7774099.1"/>
    <property type="molecule type" value="Genomic_DNA"/>
</dbReference>
<name>A0A939D9Y0_CLOAM</name>
<evidence type="ECO:0000256" key="4">
    <source>
        <dbReference type="ARBA" id="ARBA00022679"/>
    </source>
</evidence>
<dbReference type="InterPro" id="IPR002155">
    <property type="entry name" value="Thiolase"/>
</dbReference>
<evidence type="ECO:0000313" key="13">
    <source>
        <dbReference type="EMBL" id="MBN7774099.1"/>
    </source>
</evidence>
<comment type="similarity">
    <text evidence="2 10">Belongs to the thiolase-like superfamily. Thiolase family.</text>
</comment>
<accession>A0A939D9Y0</accession>
<dbReference type="RefSeq" id="WP_206582941.1">
    <property type="nucleotide sequence ID" value="NZ_JAFJZZ010000006.1"/>
</dbReference>
<evidence type="ECO:0000256" key="2">
    <source>
        <dbReference type="ARBA" id="ARBA00010982"/>
    </source>
</evidence>
<proteinExistence type="inferred from homology"/>
<dbReference type="PIRSF" id="PIRSF000429">
    <property type="entry name" value="Ac-CoA_Ac_transf"/>
    <property type="match status" value="1"/>
</dbReference>
<evidence type="ECO:0000256" key="3">
    <source>
        <dbReference type="ARBA" id="ARBA00012705"/>
    </source>
</evidence>
<dbReference type="NCBIfam" id="TIGR01930">
    <property type="entry name" value="AcCoA-C-Actrans"/>
    <property type="match status" value="1"/>
</dbReference>
<dbReference type="CDD" id="cd00751">
    <property type="entry name" value="thiolase"/>
    <property type="match status" value="1"/>
</dbReference>
<evidence type="ECO:0000256" key="5">
    <source>
        <dbReference type="ARBA" id="ARBA00023315"/>
    </source>
</evidence>
<dbReference type="AlphaFoldDB" id="A0A939D9Y0"/>
<dbReference type="Proteomes" id="UP000664545">
    <property type="component" value="Unassembled WGS sequence"/>
</dbReference>
<keyword evidence="5 10" id="KW-0012">Acyltransferase</keyword>
<dbReference type="Pfam" id="PF02803">
    <property type="entry name" value="Thiolase_C"/>
    <property type="match status" value="1"/>
</dbReference>
<comment type="caution">
    <text evidence="13">The sequence shown here is derived from an EMBL/GenBank/DDBJ whole genome shotgun (WGS) entry which is preliminary data.</text>
</comment>
<dbReference type="GO" id="GO:0003985">
    <property type="term" value="F:acetyl-CoA C-acetyltransferase activity"/>
    <property type="evidence" value="ECO:0007669"/>
    <property type="project" value="UniProtKB-EC"/>
</dbReference>
<feature type="active site" description="Proton acceptor" evidence="9">
    <location>
        <position position="348"/>
    </location>
</feature>
<evidence type="ECO:0000313" key="14">
    <source>
        <dbReference type="Proteomes" id="UP000664545"/>
    </source>
</evidence>
<gene>
    <name evidence="13" type="ORF">JYB65_12055</name>
</gene>
<feature type="active site" description="Acyl-thioester intermediate" evidence="9">
    <location>
        <position position="88"/>
    </location>
</feature>
<sequence>MKEVYIVSAKRTPIGDFMGALSKVGAVDLGILVAKTVVETAGISPDSIEEVVCGMVYKEGVKGNPARQIQLGAGFPDKGYASTIDQQCSSSMKAIELLSQQILLGKTEVGVAVGIENMSQAPHLLLNSREGQRLGDINMVDSLTYDALNCAMCGYHMGLTAENLAEKYGITREDQDQHAALSHERALKAQHEGKFIDEIIPVSITDRKGNVKIIDTDEHPKPTTFDAFGKLRPAFKKDGTVTAGNASSLNDGAAAVLLMSGEAVNKYGVKPIAKLVSTASYGVDPHYMGIGPVYAIPKALDYAGLTMQDINCFEINEAFAAQFLACNKELGIDMDKVNVNGSGIALGHPVGATGARIIVSLIHELKRSKGRYGVASLCVGGGPAMAAVIENLE</sequence>
<evidence type="ECO:0000256" key="6">
    <source>
        <dbReference type="ARBA" id="ARBA00030755"/>
    </source>
</evidence>
<dbReference type="FunFam" id="3.40.47.10:FF:000010">
    <property type="entry name" value="Acetyl-CoA acetyltransferase (Thiolase)"/>
    <property type="match status" value="1"/>
</dbReference>
<keyword evidence="14" id="KW-1185">Reference proteome</keyword>